<name>A0ABS5ABL5_9PSEU</name>
<dbReference type="Proteomes" id="UP001519363">
    <property type="component" value="Unassembled WGS sequence"/>
</dbReference>
<gene>
    <name evidence="2" type="ORF">JOF53_002841</name>
</gene>
<feature type="transmembrane region" description="Helical" evidence="1">
    <location>
        <begin position="131"/>
        <end position="151"/>
    </location>
</feature>
<keyword evidence="1" id="KW-1133">Transmembrane helix</keyword>
<evidence type="ECO:0000256" key="1">
    <source>
        <dbReference type="SAM" id="Phobius"/>
    </source>
</evidence>
<dbReference type="EMBL" id="JAGIOO010000001">
    <property type="protein sequence ID" value="MBP2473969.1"/>
    <property type="molecule type" value="Genomic_DNA"/>
</dbReference>
<keyword evidence="3" id="KW-1185">Reference proteome</keyword>
<keyword evidence="1" id="KW-0472">Membrane</keyword>
<comment type="caution">
    <text evidence="2">The sequence shown here is derived from an EMBL/GenBank/DDBJ whole genome shotgun (WGS) entry which is preliminary data.</text>
</comment>
<evidence type="ECO:0000313" key="2">
    <source>
        <dbReference type="EMBL" id="MBP2473969.1"/>
    </source>
</evidence>
<organism evidence="2 3">
    <name type="scientific">Crossiella equi</name>
    <dbReference type="NCBI Taxonomy" id="130796"/>
    <lineage>
        <taxon>Bacteria</taxon>
        <taxon>Bacillati</taxon>
        <taxon>Actinomycetota</taxon>
        <taxon>Actinomycetes</taxon>
        <taxon>Pseudonocardiales</taxon>
        <taxon>Pseudonocardiaceae</taxon>
        <taxon>Crossiella</taxon>
    </lineage>
</organism>
<protein>
    <recommendedName>
        <fullName evidence="4">DUF1453 domain-containing protein</fullName>
    </recommendedName>
</protein>
<feature type="transmembrane region" description="Helical" evidence="1">
    <location>
        <begin position="105"/>
        <end position="125"/>
    </location>
</feature>
<proteinExistence type="predicted"/>
<dbReference type="RefSeq" id="WP_209706937.1">
    <property type="nucleotide sequence ID" value="NZ_JAGIOO010000001.1"/>
</dbReference>
<keyword evidence="1" id="KW-0812">Transmembrane</keyword>
<reference evidence="2 3" key="1">
    <citation type="submission" date="2021-03" db="EMBL/GenBank/DDBJ databases">
        <title>Sequencing the genomes of 1000 actinobacteria strains.</title>
        <authorList>
            <person name="Klenk H.-P."/>
        </authorList>
    </citation>
    <scope>NUCLEOTIDE SEQUENCE [LARGE SCALE GENOMIC DNA]</scope>
    <source>
        <strain evidence="2 3">DSM 44580</strain>
    </source>
</reference>
<feature type="transmembrane region" description="Helical" evidence="1">
    <location>
        <begin position="66"/>
        <end position="84"/>
    </location>
</feature>
<evidence type="ECO:0000313" key="3">
    <source>
        <dbReference type="Proteomes" id="UP001519363"/>
    </source>
</evidence>
<evidence type="ECO:0008006" key="4">
    <source>
        <dbReference type="Google" id="ProtNLM"/>
    </source>
</evidence>
<sequence length="161" mass="16664">MTMSTMFNAVLVLAVVALVVSRRMRWQELAKSGKDIWVGPAVIAGVGLLQLKNKIGADTVLHPVDLLFLVAGLLAALGAGVLLGRLSEVRVADGKVFSRMGVPAVGVWVGFIAVRVLLGFLGHALGAQLSAGGGAIMLSLGASLLTQSLVLGSRTGQLVRR</sequence>
<accession>A0ABS5ABL5</accession>